<proteinExistence type="predicted"/>
<evidence type="ECO:0000313" key="2">
    <source>
        <dbReference type="Proteomes" id="UP000030748"/>
    </source>
</evidence>
<protein>
    <submittedName>
        <fullName evidence="1">Uncharacterized protein</fullName>
    </submittedName>
</protein>
<dbReference type="AlphaFoldDB" id="A0A022QRN1"/>
<keyword evidence="2" id="KW-1185">Reference proteome</keyword>
<reference evidence="1 2" key="1">
    <citation type="journal article" date="2013" name="Proc. Natl. Acad. Sci. U.S.A.">
        <title>Fine-scale variation in meiotic recombination in Mimulus inferred from population shotgun sequencing.</title>
        <authorList>
            <person name="Hellsten U."/>
            <person name="Wright K.M."/>
            <person name="Jenkins J."/>
            <person name="Shu S."/>
            <person name="Yuan Y."/>
            <person name="Wessler S.R."/>
            <person name="Schmutz J."/>
            <person name="Willis J.H."/>
            <person name="Rokhsar D.S."/>
        </authorList>
    </citation>
    <scope>NUCLEOTIDE SEQUENCE [LARGE SCALE GENOMIC DNA]</scope>
    <source>
        <strain evidence="2">cv. DUN x IM62</strain>
    </source>
</reference>
<evidence type="ECO:0000313" key="1">
    <source>
        <dbReference type="EMBL" id="EYU30576.1"/>
    </source>
</evidence>
<name>A0A022QRN1_ERYGU</name>
<dbReference type="EMBL" id="KI631019">
    <property type="protein sequence ID" value="EYU30576.1"/>
    <property type="molecule type" value="Genomic_DNA"/>
</dbReference>
<gene>
    <name evidence="1" type="ORF">MIMGU_mgv1a019336mg</name>
</gene>
<dbReference type="Proteomes" id="UP000030748">
    <property type="component" value="Unassembled WGS sequence"/>
</dbReference>
<accession>A0A022QRN1</accession>
<organism evidence="1 2">
    <name type="scientific">Erythranthe guttata</name>
    <name type="common">Yellow monkey flower</name>
    <name type="synonym">Mimulus guttatus</name>
    <dbReference type="NCBI Taxonomy" id="4155"/>
    <lineage>
        <taxon>Eukaryota</taxon>
        <taxon>Viridiplantae</taxon>
        <taxon>Streptophyta</taxon>
        <taxon>Embryophyta</taxon>
        <taxon>Tracheophyta</taxon>
        <taxon>Spermatophyta</taxon>
        <taxon>Magnoliopsida</taxon>
        <taxon>eudicotyledons</taxon>
        <taxon>Gunneridae</taxon>
        <taxon>Pentapetalae</taxon>
        <taxon>asterids</taxon>
        <taxon>lamiids</taxon>
        <taxon>Lamiales</taxon>
        <taxon>Phrymaceae</taxon>
        <taxon>Erythranthe</taxon>
    </lineage>
</organism>
<sequence length="92" mass="9878">MSNSVSTGRVASSTGIEPFKLFSATSIFKSCLQLDTVNGIPPVKLLVLNSRTETDLQGSKGGIFPDMPQDSIEKLRRLGRDHVFNGISPPSS</sequence>